<dbReference type="GO" id="GO:0030154">
    <property type="term" value="P:cell differentiation"/>
    <property type="evidence" value="ECO:0007669"/>
    <property type="project" value="TreeGrafter"/>
</dbReference>
<dbReference type="SUPFAM" id="SSF57716">
    <property type="entry name" value="Glucocorticoid receptor-like (DNA-binding domain)"/>
    <property type="match status" value="1"/>
</dbReference>
<dbReference type="Pfam" id="PF00104">
    <property type="entry name" value="Hormone_recep"/>
    <property type="match status" value="1"/>
</dbReference>
<dbReference type="PROSITE" id="PS51030">
    <property type="entry name" value="NUCLEAR_REC_DBD_2"/>
    <property type="match status" value="1"/>
</dbReference>
<keyword evidence="1 9" id="KW-0479">Metal-binding</keyword>
<evidence type="ECO:0000256" key="5">
    <source>
        <dbReference type="ARBA" id="ARBA00023125"/>
    </source>
</evidence>
<dbReference type="GO" id="GO:0000978">
    <property type="term" value="F:RNA polymerase II cis-regulatory region sequence-specific DNA binding"/>
    <property type="evidence" value="ECO:0007669"/>
    <property type="project" value="TreeGrafter"/>
</dbReference>
<dbReference type="InterPro" id="IPR001628">
    <property type="entry name" value="Znf_hrmn_rcpt"/>
</dbReference>
<name>A0AAD7S385_9TELE</name>
<dbReference type="InterPro" id="IPR035500">
    <property type="entry name" value="NHR-like_dom_sf"/>
</dbReference>
<evidence type="ECO:0000256" key="4">
    <source>
        <dbReference type="ARBA" id="ARBA00023015"/>
    </source>
</evidence>
<dbReference type="Pfam" id="PF00105">
    <property type="entry name" value="zf-C4"/>
    <property type="match status" value="1"/>
</dbReference>
<dbReference type="PRINTS" id="PR00047">
    <property type="entry name" value="STROIDFINGER"/>
</dbReference>
<proteinExistence type="inferred from homology"/>
<dbReference type="Gene3D" id="1.10.565.10">
    <property type="entry name" value="Retinoid X Receptor"/>
    <property type="match status" value="1"/>
</dbReference>
<dbReference type="AlphaFoldDB" id="A0AAD7S385"/>
<evidence type="ECO:0000256" key="10">
    <source>
        <dbReference type="SAM" id="MobiDB-lite"/>
    </source>
</evidence>
<keyword evidence="5 9" id="KW-0238">DNA-binding</keyword>
<evidence type="ECO:0000313" key="14">
    <source>
        <dbReference type="Proteomes" id="UP001221898"/>
    </source>
</evidence>
<comment type="similarity">
    <text evidence="9">Belongs to the nuclear hormone receptor family.</text>
</comment>
<keyword evidence="7 9" id="KW-0675">Receptor</keyword>
<evidence type="ECO:0000259" key="12">
    <source>
        <dbReference type="PROSITE" id="PS51843"/>
    </source>
</evidence>
<dbReference type="EMBL" id="JAINUG010000119">
    <property type="protein sequence ID" value="KAJ8395123.1"/>
    <property type="molecule type" value="Genomic_DNA"/>
</dbReference>
<dbReference type="PROSITE" id="PS51843">
    <property type="entry name" value="NR_LBD"/>
    <property type="match status" value="1"/>
</dbReference>
<keyword evidence="2 9" id="KW-0863">Zinc-finger</keyword>
<evidence type="ECO:0000259" key="11">
    <source>
        <dbReference type="PROSITE" id="PS51030"/>
    </source>
</evidence>
<dbReference type="InterPro" id="IPR013088">
    <property type="entry name" value="Znf_NHR/GATA"/>
</dbReference>
<dbReference type="PANTHER" id="PTHR24082:SF507">
    <property type="entry name" value="BILE ACID RECEPTOR-RELATED"/>
    <property type="match status" value="1"/>
</dbReference>
<feature type="domain" description="NR LBD" evidence="12">
    <location>
        <begin position="274"/>
        <end position="521"/>
    </location>
</feature>
<organism evidence="13 14">
    <name type="scientific">Aldrovandia affinis</name>
    <dbReference type="NCBI Taxonomy" id="143900"/>
    <lineage>
        <taxon>Eukaryota</taxon>
        <taxon>Metazoa</taxon>
        <taxon>Chordata</taxon>
        <taxon>Craniata</taxon>
        <taxon>Vertebrata</taxon>
        <taxon>Euteleostomi</taxon>
        <taxon>Actinopterygii</taxon>
        <taxon>Neopterygii</taxon>
        <taxon>Teleostei</taxon>
        <taxon>Notacanthiformes</taxon>
        <taxon>Halosauridae</taxon>
        <taxon>Aldrovandia</taxon>
    </lineage>
</organism>
<accession>A0AAD7S385</accession>
<dbReference type="PRINTS" id="PR00398">
    <property type="entry name" value="STRDHORMONER"/>
</dbReference>
<reference evidence="13" key="1">
    <citation type="journal article" date="2023" name="Science">
        <title>Genome structures resolve the early diversification of teleost fishes.</title>
        <authorList>
            <person name="Parey E."/>
            <person name="Louis A."/>
            <person name="Montfort J."/>
            <person name="Bouchez O."/>
            <person name="Roques C."/>
            <person name="Iampietro C."/>
            <person name="Lluch J."/>
            <person name="Castinel A."/>
            <person name="Donnadieu C."/>
            <person name="Desvignes T."/>
            <person name="Floi Bucao C."/>
            <person name="Jouanno E."/>
            <person name="Wen M."/>
            <person name="Mejri S."/>
            <person name="Dirks R."/>
            <person name="Jansen H."/>
            <person name="Henkel C."/>
            <person name="Chen W.J."/>
            <person name="Zahm M."/>
            <person name="Cabau C."/>
            <person name="Klopp C."/>
            <person name="Thompson A.W."/>
            <person name="Robinson-Rechavi M."/>
            <person name="Braasch I."/>
            <person name="Lecointre G."/>
            <person name="Bobe J."/>
            <person name="Postlethwait J.H."/>
            <person name="Berthelot C."/>
            <person name="Roest Crollius H."/>
            <person name="Guiguen Y."/>
        </authorList>
    </citation>
    <scope>NUCLEOTIDE SEQUENCE</scope>
    <source>
        <strain evidence="13">NC1722</strain>
    </source>
</reference>
<evidence type="ECO:0000256" key="8">
    <source>
        <dbReference type="ARBA" id="ARBA00023242"/>
    </source>
</evidence>
<dbReference type="FunFam" id="3.30.50.10:FF:000031">
    <property type="entry name" value="Ecdysone receptor A1"/>
    <property type="match status" value="1"/>
</dbReference>
<dbReference type="InterPro" id="IPR000536">
    <property type="entry name" value="Nucl_hrmn_rcpt_lig-bd"/>
</dbReference>
<keyword evidence="6 9" id="KW-0804">Transcription</keyword>
<dbReference type="InterPro" id="IPR001723">
    <property type="entry name" value="Nuclear_hrmn_rcpt"/>
</dbReference>
<evidence type="ECO:0000313" key="13">
    <source>
        <dbReference type="EMBL" id="KAJ8395123.1"/>
    </source>
</evidence>
<evidence type="ECO:0000256" key="9">
    <source>
        <dbReference type="RuleBase" id="RU004334"/>
    </source>
</evidence>
<dbReference type="Proteomes" id="UP001221898">
    <property type="component" value="Unassembled WGS sequence"/>
</dbReference>
<evidence type="ECO:0000256" key="7">
    <source>
        <dbReference type="ARBA" id="ARBA00023170"/>
    </source>
</evidence>
<dbReference type="SMART" id="SM00430">
    <property type="entry name" value="HOLI"/>
    <property type="match status" value="1"/>
</dbReference>
<dbReference type="GO" id="GO:0050728">
    <property type="term" value="P:negative regulation of inflammatory response"/>
    <property type="evidence" value="ECO:0007669"/>
    <property type="project" value="TreeGrafter"/>
</dbReference>
<dbReference type="PROSITE" id="PS00031">
    <property type="entry name" value="NUCLEAR_REC_DBD_1"/>
    <property type="match status" value="1"/>
</dbReference>
<dbReference type="SMART" id="SM00399">
    <property type="entry name" value="ZnF_C4"/>
    <property type="match status" value="1"/>
</dbReference>
<evidence type="ECO:0000256" key="2">
    <source>
        <dbReference type="ARBA" id="ARBA00022771"/>
    </source>
</evidence>
<dbReference type="GO" id="GO:0004879">
    <property type="term" value="F:nuclear receptor activity"/>
    <property type="evidence" value="ECO:0007669"/>
    <property type="project" value="TreeGrafter"/>
</dbReference>
<dbReference type="Gene3D" id="3.30.50.10">
    <property type="entry name" value="Erythroid Transcription Factor GATA-1, subunit A"/>
    <property type="match status" value="1"/>
</dbReference>
<keyword evidence="4 9" id="KW-0805">Transcription regulation</keyword>
<dbReference type="GO" id="GO:0008270">
    <property type="term" value="F:zinc ion binding"/>
    <property type="evidence" value="ECO:0007669"/>
    <property type="project" value="UniProtKB-KW"/>
</dbReference>
<feature type="domain" description="Nuclear receptor" evidence="11">
    <location>
        <begin position="146"/>
        <end position="221"/>
    </location>
</feature>
<keyword evidence="3 9" id="KW-0862">Zinc</keyword>
<gene>
    <name evidence="13" type="ORF">AAFF_G00035790</name>
</gene>
<dbReference type="GO" id="GO:0090575">
    <property type="term" value="C:RNA polymerase II transcription regulator complex"/>
    <property type="evidence" value="ECO:0007669"/>
    <property type="project" value="TreeGrafter"/>
</dbReference>
<dbReference type="PANTHER" id="PTHR24082">
    <property type="entry name" value="NUCLEAR HORMONE RECEPTOR"/>
    <property type="match status" value="1"/>
</dbReference>
<evidence type="ECO:0008006" key="15">
    <source>
        <dbReference type="Google" id="ProtNLM"/>
    </source>
</evidence>
<keyword evidence="8 9" id="KW-0539">Nucleus</keyword>
<dbReference type="SUPFAM" id="SSF48508">
    <property type="entry name" value="Nuclear receptor ligand-binding domain"/>
    <property type="match status" value="1"/>
</dbReference>
<dbReference type="GO" id="GO:0045944">
    <property type="term" value="P:positive regulation of transcription by RNA polymerase II"/>
    <property type="evidence" value="ECO:0007669"/>
    <property type="project" value="TreeGrafter"/>
</dbReference>
<evidence type="ECO:0000256" key="3">
    <source>
        <dbReference type="ARBA" id="ARBA00022833"/>
    </source>
</evidence>
<dbReference type="InterPro" id="IPR050234">
    <property type="entry name" value="Nuclear_hormone_rcpt_NR1"/>
</dbReference>
<feature type="region of interest" description="Disordered" evidence="10">
    <location>
        <begin position="1"/>
        <end position="21"/>
    </location>
</feature>
<protein>
    <recommendedName>
        <fullName evidence="15">Bile acid receptor-like</fullName>
    </recommendedName>
</protein>
<dbReference type="GO" id="GO:0000122">
    <property type="term" value="P:negative regulation of transcription by RNA polymerase II"/>
    <property type="evidence" value="ECO:0007669"/>
    <property type="project" value="TreeGrafter"/>
</dbReference>
<evidence type="ECO:0000256" key="6">
    <source>
        <dbReference type="ARBA" id="ARBA00023163"/>
    </source>
</evidence>
<keyword evidence="14" id="KW-1185">Reference proteome</keyword>
<sequence>MPSGKLAHGPTQRADGVEQSGAEMREWTEPEMSMSTSGYLSVADGYSIAEPLQYYDVLSDPLGYPFQDSELQGLPYSQQQYSPVNMQFPLPSSQPCYPPYAYGSPCPEMPCDLGLEGPVEGRGGMLGLPLLKRPRLGPGGRVRGQDELCVVCGDKASGYHYNALTCEGCKGFFRRSVTKKAVYRCKSGGGCEMDMYMRRKCQDCRLRKCRAVGMLAECLLTEVQCQSKRLRKSAKHRGQSVGAVKPEEEESTESRSVSSTSRMPGQVSAGLSGEEQHLLERIVEAHHRYRTQNTSHCRMQEWSGLGVGMGMEVLTDLAAPHCQMLHRFSRSLPGFELLDCADQRSLLCGSSLEVMFLLSAQHFAQGHPEATPEALSLSLSALYPLSVESSPLHWLKTLDYKGCDGKNLPNSAATEDVLGPVMNFFHSMAALSVTDSEYALLTATAVLCSDGAPLIDAASVESLQEPILELLSRVCSLHCGPRGPPDPQRFARLLGRLTELRTLRHNHLTLLRHQPWGLQAH</sequence>
<feature type="region of interest" description="Disordered" evidence="10">
    <location>
        <begin position="236"/>
        <end position="270"/>
    </location>
</feature>
<evidence type="ECO:0000256" key="1">
    <source>
        <dbReference type="ARBA" id="ARBA00022723"/>
    </source>
</evidence>
<comment type="subcellular location">
    <subcellularLocation>
        <location evidence="9">Nucleus</location>
    </subcellularLocation>
</comment>
<comment type="caution">
    <text evidence="13">The sequence shown here is derived from an EMBL/GenBank/DDBJ whole genome shotgun (WGS) entry which is preliminary data.</text>
</comment>